<proteinExistence type="predicted"/>
<protein>
    <submittedName>
        <fullName evidence="5">Chitin-binding type-2 domain-containing protein</fullName>
    </submittedName>
</protein>
<feature type="domain" description="Abnormal cell migration protein 18-like fibronectin type I" evidence="3">
    <location>
        <begin position="48"/>
        <end position="113"/>
    </location>
</feature>
<feature type="region of interest" description="Disordered" evidence="1">
    <location>
        <begin position="190"/>
        <end position="213"/>
    </location>
</feature>
<keyword evidence="4" id="KW-1185">Reference proteome</keyword>
<dbReference type="Pfam" id="PF23003">
    <property type="entry name" value="Fn1_2"/>
    <property type="match status" value="2"/>
</dbReference>
<keyword evidence="2" id="KW-0732">Signal</keyword>
<accession>A0A914E9F3</accession>
<evidence type="ECO:0000256" key="1">
    <source>
        <dbReference type="SAM" id="MobiDB-lite"/>
    </source>
</evidence>
<name>A0A914E9F3_9BILA</name>
<feature type="domain" description="Abnormal cell migration protein 18-like fibronectin type I" evidence="3">
    <location>
        <begin position="227"/>
        <end position="277"/>
    </location>
</feature>
<dbReference type="AlphaFoldDB" id="A0A914E9F3"/>
<feature type="compositionally biased region" description="Polar residues" evidence="1">
    <location>
        <begin position="197"/>
        <end position="206"/>
    </location>
</feature>
<organism evidence="4 5">
    <name type="scientific">Acrobeloides nanus</name>
    <dbReference type="NCBI Taxonomy" id="290746"/>
    <lineage>
        <taxon>Eukaryota</taxon>
        <taxon>Metazoa</taxon>
        <taxon>Ecdysozoa</taxon>
        <taxon>Nematoda</taxon>
        <taxon>Chromadorea</taxon>
        <taxon>Rhabditida</taxon>
        <taxon>Tylenchina</taxon>
        <taxon>Cephalobomorpha</taxon>
        <taxon>Cephaloboidea</taxon>
        <taxon>Cephalobidae</taxon>
        <taxon>Acrobeloides</taxon>
    </lineage>
</organism>
<dbReference type="InterPro" id="IPR055119">
    <property type="entry name" value="Mig18_Fn1"/>
</dbReference>
<evidence type="ECO:0000313" key="4">
    <source>
        <dbReference type="Proteomes" id="UP000887540"/>
    </source>
</evidence>
<evidence type="ECO:0000313" key="5">
    <source>
        <dbReference type="WBParaSite" id="ACRNAN_scaffold666.g15176.t1"/>
    </source>
</evidence>
<feature type="region of interest" description="Disordered" evidence="1">
    <location>
        <begin position="148"/>
        <end position="176"/>
    </location>
</feature>
<reference evidence="5" key="1">
    <citation type="submission" date="2022-11" db="UniProtKB">
        <authorList>
            <consortium name="WormBaseParasite"/>
        </authorList>
    </citation>
    <scope>IDENTIFICATION</scope>
</reference>
<evidence type="ECO:0000259" key="3">
    <source>
        <dbReference type="Pfam" id="PF23003"/>
    </source>
</evidence>
<evidence type="ECO:0000256" key="2">
    <source>
        <dbReference type="SAM" id="SignalP"/>
    </source>
</evidence>
<sequence length="355" mass="40581">MSRIFGVLLVGFLLVSVNSYEVVDCNICPQQGYSHHPYNPPSQVHGQKGCTKFGKTFQEGERYHHNHLWYLCKNGIMSCKGCYYNETKELNVNENYIDHKTNTSFRCYGKDNTIGYREITCGTMGFNADYTACNTIYIPPISKKPIQQHGGYQVEKSGYQQREHQQGGSQTGVYQQGYHPKLGNQLQLERSGYEQGEASQQKTHQQSGRHHQESNALYQQNHVQQKRCTKDGQFFHEGEVYRHNHLWYKCENGIMIVKGCYLNNKDLSPGQHFVDHEAKSILFCHKNGTRTGYKLKLCTGTGFNEALTDCKGTAPGSGHTYNEVAHHKVYVNKNEVGEHKVDEEKAMHVDCNCYN</sequence>
<feature type="chain" id="PRO_5038093069" evidence="2">
    <location>
        <begin position="20"/>
        <end position="355"/>
    </location>
</feature>
<feature type="signal peptide" evidence="2">
    <location>
        <begin position="1"/>
        <end position="19"/>
    </location>
</feature>
<dbReference type="WBParaSite" id="ACRNAN_scaffold666.g15176.t1">
    <property type="protein sequence ID" value="ACRNAN_scaffold666.g15176.t1"/>
    <property type="gene ID" value="ACRNAN_scaffold666.g15176"/>
</dbReference>
<dbReference type="Proteomes" id="UP000887540">
    <property type="component" value="Unplaced"/>
</dbReference>